<organism evidence="7 8">
    <name type="scientific">Chlamydomonas eustigma</name>
    <dbReference type="NCBI Taxonomy" id="1157962"/>
    <lineage>
        <taxon>Eukaryota</taxon>
        <taxon>Viridiplantae</taxon>
        <taxon>Chlorophyta</taxon>
        <taxon>core chlorophytes</taxon>
        <taxon>Chlorophyceae</taxon>
        <taxon>CS clade</taxon>
        <taxon>Chlamydomonadales</taxon>
        <taxon>Chlamydomonadaceae</taxon>
        <taxon>Chlamydomonas</taxon>
    </lineage>
</organism>
<gene>
    <name evidence="7" type="ORF">CEUSTIGMA_g298.t1</name>
</gene>
<dbReference type="AlphaFoldDB" id="A0A250WPU6"/>
<sequence length="576" mass="64474">MSGFFALQIVCLLTATFLSSAVHKEALYSNHTCNGCKGTCHMELQRCDCPRGHSGPECSRPKDLASICKKYTFHTNLNCTLGAPLNQCLNGCSRRGICLSGWCHCSSGFFGADCSASLNDEGKSVLLSGSGYKTRSRKPLIYIYELPPSFNTWYNIRAQDRPLWFLFYQRLLSSGVRTADGNVADYYFIPLNIRGPSESMSMVKAVKYIQSTWPWWNKHLGSRHLIIHTGDVGRMDAAEPARALTINSTWITHWGLYEDYSFSGWKKSHRPGLDIVVPILISSASPRANAFKYSPLHPLHPDRKNSLDKPNKDLEVLFAGRICGGREVPNSTRWPNCKPINVGYSQGVRQLMHFHHWNRTGFKISVANPDYLRDLAHTRFCLAPTGGGHGHRQILVAFSGCVPLLIGDYIYQPFEPELDWSQFSVTVPKSEIPRLHEILGGIDNQQYNKLQSALRCGAEHMTYSSFIGSFKWDWGKYDAFETIMEILRVRLKHPGADPKDLASLDPEFKSFMECRDPDEAEQKEPMELPTGLCSMSVLDSDPPSCLACVTRHNGIIPGGAACCDSESIASCPRAWD</sequence>
<feature type="domain" description="EGF-like" evidence="5 6">
    <location>
        <begin position="103"/>
        <end position="114"/>
    </location>
</feature>
<evidence type="ECO:0000256" key="1">
    <source>
        <dbReference type="ARBA" id="ARBA00004323"/>
    </source>
</evidence>
<keyword evidence="3" id="KW-0333">Golgi apparatus</keyword>
<keyword evidence="8" id="KW-1185">Reference proteome</keyword>
<evidence type="ECO:0000313" key="8">
    <source>
        <dbReference type="Proteomes" id="UP000232323"/>
    </source>
</evidence>
<evidence type="ECO:0000259" key="6">
    <source>
        <dbReference type="PROSITE" id="PS01186"/>
    </source>
</evidence>
<dbReference type="GO" id="GO:0016757">
    <property type="term" value="F:glycosyltransferase activity"/>
    <property type="evidence" value="ECO:0007669"/>
    <property type="project" value="InterPro"/>
</dbReference>
<evidence type="ECO:0000259" key="5">
    <source>
        <dbReference type="PROSITE" id="PS00022"/>
    </source>
</evidence>
<evidence type="ECO:0000256" key="3">
    <source>
        <dbReference type="ARBA" id="ARBA00023034"/>
    </source>
</evidence>
<evidence type="ECO:0000256" key="2">
    <source>
        <dbReference type="ARBA" id="ARBA00010271"/>
    </source>
</evidence>
<dbReference type="PROSITE" id="PS00022">
    <property type="entry name" value="EGF_1"/>
    <property type="match status" value="1"/>
</dbReference>
<dbReference type="PROSITE" id="PS01186">
    <property type="entry name" value="EGF_2"/>
    <property type="match status" value="1"/>
</dbReference>
<dbReference type="PANTHER" id="PTHR11062:SF376">
    <property type="entry name" value="EXOSTOSIN FAMILY PROTEIN"/>
    <property type="match status" value="1"/>
</dbReference>
<dbReference type="InterPro" id="IPR004263">
    <property type="entry name" value="Exostosin"/>
</dbReference>
<dbReference type="Proteomes" id="UP000232323">
    <property type="component" value="Unassembled WGS sequence"/>
</dbReference>
<dbReference type="GO" id="GO:0000139">
    <property type="term" value="C:Golgi membrane"/>
    <property type="evidence" value="ECO:0007669"/>
    <property type="project" value="UniProtKB-SubCell"/>
</dbReference>
<dbReference type="EMBL" id="BEGY01000001">
    <property type="protein sequence ID" value="GAX72843.1"/>
    <property type="molecule type" value="Genomic_DNA"/>
</dbReference>
<comment type="subcellular location">
    <subcellularLocation>
        <location evidence="1">Golgi apparatus membrane</location>
        <topology evidence="1">Single-pass type II membrane protein</topology>
    </subcellularLocation>
</comment>
<comment type="caution">
    <text evidence="7">The sequence shown here is derived from an EMBL/GenBank/DDBJ whole genome shotgun (WGS) entry which is preliminary data.</text>
</comment>
<dbReference type="InterPro" id="IPR040911">
    <property type="entry name" value="Exostosin_GT47"/>
</dbReference>
<protein>
    <recommendedName>
        <fullName evidence="5 6">EGF-like domain-containing protein</fullName>
    </recommendedName>
</protein>
<dbReference type="Gene3D" id="2.10.25.10">
    <property type="entry name" value="Laminin"/>
    <property type="match status" value="1"/>
</dbReference>
<reference evidence="7 8" key="1">
    <citation type="submission" date="2017-08" db="EMBL/GenBank/DDBJ databases">
        <title>Acidophilic green algal genome provides insights into adaptation to an acidic environment.</title>
        <authorList>
            <person name="Hirooka S."/>
            <person name="Hirose Y."/>
            <person name="Kanesaki Y."/>
            <person name="Higuchi S."/>
            <person name="Fujiwara T."/>
            <person name="Onuma R."/>
            <person name="Era A."/>
            <person name="Ohbayashi R."/>
            <person name="Uzuka A."/>
            <person name="Nozaki H."/>
            <person name="Yoshikawa H."/>
            <person name="Miyagishima S.Y."/>
        </authorList>
    </citation>
    <scope>NUCLEOTIDE SEQUENCE [LARGE SCALE GENOMIC DNA]</scope>
    <source>
        <strain evidence="7 8">NIES-2499</strain>
    </source>
</reference>
<dbReference type="InterPro" id="IPR000742">
    <property type="entry name" value="EGF"/>
</dbReference>
<evidence type="ECO:0000313" key="7">
    <source>
        <dbReference type="EMBL" id="GAX72843.1"/>
    </source>
</evidence>
<proteinExistence type="inferred from homology"/>
<dbReference type="Pfam" id="PF03016">
    <property type="entry name" value="Exostosin_GT47"/>
    <property type="match status" value="1"/>
</dbReference>
<name>A0A250WPU6_9CHLO</name>
<evidence type="ECO:0000256" key="4">
    <source>
        <dbReference type="SAM" id="SignalP"/>
    </source>
</evidence>
<feature type="signal peptide" evidence="4">
    <location>
        <begin position="1"/>
        <end position="21"/>
    </location>
</feature>
<dbReference type="PANTHER" id="PTHR11062">
    <property type="entry name" value="EXOSTOSIN HEPARAN SULFATE GLYCOSYLTRANSFERASE -RELATED"/>
    <property type="match status" value="1"/>
</dbReference>
<feature type="chain" id="PRO_5013349729" description="EGF-like domain-containing protein" evidence="4">
    <location>
        <begin position="22"/>
        <end position="576"/>
    </location>
</feature>
<keyword evidence="4" id="KW-0732">Signal</keyword>
<accession>A0A250WPU6</accession>
<comment type="similarity">
    <text evidence="2">Belongs to the glycosyltransferase 47 family.</text>
</comment>
<dbReference type="OrthoDB" id="1924787at2759"/>